<dbReference type="Pfam" id="PF00248">
    <property type="entry name" value="Aldo_ket_red"/>
    <property type="match status" value="1"/>
</dbReference>
<dbReference type="AlphaFoldDB" id="A0A372ILF8"/>
<dbReference type="PANTHER" id="PTHR43364">
    <property type="entry name" value="NADH-SPECIFIC METHYLGLYOXAL REDUCTASE-RELATED"/>
    <property type="match status" value="1"/>
</dbReference>
<dbReference type="GO" id="GO:0005829">
    <property type="term" value="C:cytosol"/>
    <property type="evidence" value="ECO:0007669"/>
    <property type="project" value="TreeGrafter"/>
</dbReference>
<organism evidence="2 3">
    <name type="scientific">Paracidobacterium acidisoli</name>
    <dbReference type="NCBI Taxonomy" id="2303751"/>
    <lineage>
        <taxon>Bacteria</taxon>
        <taxon>Pseudomonadati</taxon>
        <taxon>Acidobacteriota</taxon>
        <taxon>Terriglobia</taxon>
        <taxon>Terriglobales</taxon>
        <taxon>Acidobacteriaceae</taxon>
        <taxon>Paracidobacterium</taxon>
    </lineage>
</organism>
<dbReference type="EMBL" id="QVQT01000005">
    <property type="protein sequence ID" value="RFU15780.1"/>
    <property type="molecule type" value="Genomic_DNA"/>
</dbReference>
<dbReference type="PANTHER" id="PTHR43364:SF6">
    <property type="entry name" value="OXIDOREDUCTASE-RELATED"/>
    <property type="match status" value="1"/>
</dbReference>
<protein>
    <submittedName>
        <fullName evidence="2">Aldo/keto reductase</fullName>
    </submittedName>
</protein>
<accession>A0A372ILF8</accession>
<gene>
    <name evidence="2" type="ORF">D0Y96_15150</name>
</gene>
<dbReference type="Gene3D" id="3.20.20.100">
    <property type="entry name" value="NADP-dependent oxidoreductase domain"/>
    <property type="match status" value="1"/>
</dbReference>
<dbReference type="InterPro" id="IPR050523">
    <property type="entry name" value="AKR_Detox_Biosynth"/>
</dbReference>
<evidence type="ECO:0000259" key="1">
    <source>
        <dbReference type="Pfam" id="PF00248"/>
    </source>
</evidence>
<sequence length="334" mass="37664">MSLPCIWRSRVKRVRLGQSNVTVSSLALGTDLIGSKIDRDQSFALFDFYRERGGNFLDTANFYASWYPGCKGGESETTIGQWMKERRNRDEVVVSTKLAFDYPGSPGGLRATEIQRECEMSLKRLQTDRVDLYQAHRDDRDTPLEETMEAFDRLIQAGKVRALGASNLALWRIAEANLTAGMHGWTPYSVVEQRYTYLRPRHGADFGPQIFIDDDLKDYATHHEITLVGYSILLQGAYTRADREIPAQFAGPDSVERLEVLRAVSNEAGCDPTQTIIAWMRQSKPSVLPIIAGSRTEQLQENIAALEVTLTEDQMQRLDTAGNPSIRKAWIQPT</sequence>
<dbReference type="InterPro" id="IPR023210">
    <property type="entry name" value="NADP_OxRdtase_dom"/>
</dbReference>
<reference evidence="2 3" key="1">
    <citation type="submission" date="2018-08" db="EMBL/GenBank/DDBJ databases">
        <title>Acidipila sp. 4G-K13, an acidobacterium isolated from forest soil.</title>
        <authorList>
            <person name="Gao Z.-H."/>
            <person name="Qiu L.-H."/>
        </authorList>
    </citation>
    <scope>NUCLEOTIDE SEQUENCE [LARGE SCALE GENOMIC DNA]</scope>
    <source>
        <strain evidence="2 3">4G-K13</strain>
    </source>
</reference>
<dbReference type="SUPFAM" id="SSF51430">
    <property type="entry name" value="NAD(P)-linked oxidoreductase"/>
    <property type="match status" value="1"/>
</dbReference>
<name>A0A372ILF8_9BACT</name>
<comment type="caution">
    <text evidence="2">The sequence shown here is derived from an EMBL/GenBank/DDBJ whole genome shotgun (WGS) entry which is preliminary data.</text>
</comment>
<evidence type="ECO:0000313" key="2">
    <source>
        <dbReference type="EMBL" id="RFU15780.1"/>
    </source>
</evidence>
<dbReference type="InterPro" id="IPR036812">
    <property type="entry name" value="NAD(P)_OxRdtase_dom_sf"/>
</dbReference>
<proteinExistence type="predicted"/>
<dbReference type="Proteomes" id="UP000264702">
    <property type="component" value="Unassembled WGS sequence"/>
</dbReference>
<evidence type="ECO:0000313" key="3">
    <source>
        <dbReference type="Proteomes" id="UP000264702"/>
    </source>
</evidence>
<keyword evidence="3" id="KW-1185">Reference proteome</keyword>
<feature type="domain" description="NADP-dependent oxidoreductase" evidence="1">
    <location>
        <begin position="26"/>
        <end position="321"/>
    </location>
</feature>